<evidence type="ECO:0000256" key="4">
    <source>
        <dbReference type="PIRSR" id="PIRSR600542-1"/>
    </source>
</evidence>
<keyword evidence="3 5" id="KW-0012">Acyltransferase</keyword>
<reference evidence="9" key="1">
    <citation type="submission" date="2016-06" db="UniProtKB">
        <authorList>
            <consortium name="WormBaseParasite"/>
        </authorList>
    </citation>
    <scope>IDENTIFICATION</scope>
</reference>
<dbReference type="AlphaFoldDB" id="A0A183ISZ5"/>
<name>A0A183ISZ5_9BILA</name>
<dbReference type="Gene3D" id="3.30.559.10">
    <property type="entry name" value="Chloramphenicol acetyltransferase-like domain"/>
    <property type="match status" value="1"/>
</dbReference>
<dbReference type="SUPFAM" id="SSF52777">
    <property type="entry name" value="CoA-dependent acyltransferases"/>
    <property type="match status" value="2"/>
</dbReference>
<feature type="active site" description="Proton acceptor" evidence="4">
    <location>
        <position position="329"/>
    </location>
</feature>
<dbReference type="InterPro" id="IPR023213">
    <property type="entry name" value="CAT-like_dom_sf"/>
</dbReference>
<dbReference type="Proteomes" id="UP000270296">
    <property type="component" value="Unassembled WGS sequence"/>
</dbReference>
<accession>A0A183ISZ5</accession>
<dbReference type="OrthoDB" id="240216at2759"/>
<comment type="similarity">
    <text evidence="1 5">Belongs to the carnitine/choline acetyltransferase family.</text>
</comment>
<dbReference type="InterPro" id="IPR039551">
    <property type="entry name" value="Cho/carn_acyl_trans"/>
</dbReference>
<protein>
    <submittedName>
        <fullName evidence="9">Carn_acyltransf domain-containing protein</fullName>
    </submittedName>
</protein>
<evidence type="ECO:0000256" key="5">
    <source>
        <dbReference type="RuleBase" id="RU003801"/>
    </source>
</evidence>
<evidence type="ECO:0000313" key="7">
    <source>
        <dbReference type="EMBL" id="VDP10716.1"/>
    </source>
</evidence>
<sequence length="614" mass="70169">FQRSLPQLPLPKLEKTCKNYLKAVQPILNAEQYRSAQGLIWDFCNGDGRRLHQDLSTWYKYHKHTSYITEPWFDMYLKSRVPLPLNFNPFLVWKLDPDSKYNEQACMAANLVISALRFKRSLEFETLAPQVFYLDEKTRNSPYFQNLIRWTPENVACYVAYLFKAYPLDMSQFPFLFSTTRIPALFKDQLVINRSSRHVAVIRNGNFFSVEVLDKDGFLHPPDLIYICFLNIVQQPLQPAAFPLGILTTLDREQWSLARSQLLAIEDNQSILKELDGALFVVNLDSDSSRDATAIGKNFLHGDGCNRWFDKSIQLIVEPNGLSGINFEHSWGDGMAVLRLLEEVSLDCRRKKWAEPQNTALLKKVDVSQCVRKLEFKLSRGLEELIRKSRESFKKLTERLQLKVLSYDGISRRFLQSKGISPDSLVQLAIQIAFYRIHHEPAATYESCSTAAFKHGRTETVRPATMATKRFVHALINDRLSNADLLPLLLDCSKEHSSLVKQAVTGNGFDRHMFALKALAERQGNRIPAVFMDETYSTANHFRVSTSSLSSENLFLGGFGPVVVDGFGIGYNFRDERLGFVVTCYSDKNNAQEFVNTLHTSLDDLNNILNSIKS</sequence>
<keyword evidence="2 5" id="KW-0808">Transferase</keyword>
<evidence type="ECO:0000256" key="3">
    <source>
        <dbReference type="ARBA" id="ARBA00023315"/>
    </source>
</evidence>
<reference evidence="7 8" key="2">
    <citation type="submission" date="2018-11" db="EMBL/GenBank/DDBJ databases">
        <authorList>
            <consortium name="Pathogen Informatics"/>
        </authorList>
    </citation>
    <scope>NUCLEOTIDE SEQUENCE [LARGE SCALE GENOMIC DNA]</scope>
</reference>
<dbReference type="GO" id="GO:0005739">
    <property type="term" value="C:mitochondrion"/>
    <property type="evidence" value="ECO:0007669"/>
    <property type="project" value="TreeGrafter"/>
</dbReference>
<dbReference type="GO" id="GO:0006635">
    <property type="term" value="P:fatty acid beta-oxidation"/>
    <property type="evidence" value="ECO:0007669"/>
    <property type="project" value="TreeGrafter"/>
</dbReference>
<evidence type="ECO:0000256" key="2">
    <source>
        <dbReference type="ARBA" id="ARBA00022679"/>
    </source>
</evidence>
<feature type="domain" description="Choline/carnitine acyltransferase" evidence="6">
    <location>
        <begin position="8"/>
        <end position="599"/>
    </location>
</feature>
<organism evidence="9">
    <name type="scientific">Soboliphyme baturini</name>
    <dbReference type="NCBI Taxonomy" id="241478"/>
    <lineage>
        <taxon>Eukaryota</taxon>
        <taxon>Metazoa</taxon>
        <taxon>Ecdysozoa</taxon>
        <taxon>Nematoda</taxon>
        <taxon>Enoplea</taxon>
        <taxon>Dorylaimia</taxon>
        <taxon>Dioctophymatida</taxon>
        <taxon>Dioctophymatoidea</taxon>
        <taxon>Soboliphymatidae</taxon>
        <taxon>Soboliphyme</taxon>
    </lineage>
</organism>
<evidence type="ECO:0000313" key="8">
    <source>
        <dbReference type="Proteomes" id="UP000270296"/>
    </source>
</evidence>
<dbReference type="PROSITE" id="PS00440">
    <property type="entry name" value="ACYLTRANSF_C_2"/>
    <property type="match status" value="1"/>
</dbReference>
<dbReference type="InterPro" id="IPR042231">
    <property type="entry name" value="Cho/carn_acyl_trans_2"/>
</dbReference>
<dbReference type="PANTHER" id="PTHR22589:SF16">
    <property type="entry name" value="CARNITINE O-PALMITOYLTRANSFERASE 2, MITOCHONDRIAL"/>
    <property type="match status" value="1"/>
</dbReference>
<proteinExistence type="inferred from homology"/>
<dbReference type="GO" id="GO:0004095">
    <property type="term" value="F:carnitine O-palmitoyltransferase activity"/>
    <property type="evidence" value="ECO:0007669"/>
    <property type="project" value="TreeGrafter"/>
</dbReference>
<gene>
    <name evidence="7" type="ORF">SBAD_LOCUS6742</name>
</gene>
<dbReference type="Pfam" id="PF00755">
    <property type="entry name" value="Carn_acyltransf"/>
    <property type="match status" value="1"/>
</dbReference>
<dbReference type="InterPro" id="IPR000542">
    <property type="entry name" value="Carn_acyl_trans"/>
</dbReference>
<dbReference type="WBParaSite" id="SBAD_0000700501-mRNA-1">
    <property type="protein sequence ID" value="SBAD_0000700501-mRNA-1"/>
    <property type="gene ID" value="SBAD_0000700501"/>
</dbReference>
<dbReference type="Gene3D" id="3.30.559.70">
    <property type="entry name" value="Choline/Carnitine o-acyltransferase, domain 2"/>
    <property type="match status" value="1"/>
</dbReference>
<evidence type="ECO:0000259" key="6">
    <source>
        <dbReference type="Pfam" id="PF00755"/>
    </source>
</evidence>
<evidence type="ECO:0000313" key="9">
    <source>
        <dbReference type="WBParaSite" id="SBAD_0000700501-mRNA-1"/>
    </source>
</evidence>
<dbReference type="PANTHER" id="PTHR22589">
    <property type="entry name" value="CARNITINE O-ACYLTRANSFERASE"/>
    <property type="match status" value="1"/>
</dbReference>
<evidence type="ECO:0000256" key="1">
    <source>
        <dbReference type="ARBA" id="ARBA00005232"/>
    </source>
</evidence>
<dbReference type="EMBL" id="UZAM01010009">
    <property type="protein sequence ID" value="VDP10716.1"/>
    <property type="molecule type" value="Genomic_DNA"/>
</dbReference>
<keyword evidence="8" id="KW-1185">Reference proteome</keyword>